<gene>
    <name evidence="2" type="ORF">C8P64_0617</name>
</gene>
<dbReference type="EMBL" id="QBKQ01000001">
    <property type="protein sequence ID" value="PTX44635.1"/>
    <property type="molecule type" value="Genomic_DNA"/>
</dbReference>
<dbReference type="AlphaFoldDB" id="A0A2T6ALD9"/>
<dbReference type="SUPFAM" id="SSF54909">
    <property type="entry name" value="Dimeric alpha+beta barrel"/>
    <property type="match status" value="1"/>
</dbReference>
<proteinExistence type="predicted"/>
<sequence length="107" mass="11513">MEKGMVKLSVMYPNQDGKKFDLDYYCNQHVGLVGKLLGAAVKSASVEKGLGGNAPDSPAVYIAIGNLYFESMDAFHKSFGPNADAIMGDLPNFTDIEPVVQISEIVI</sequence>
<dbReference type="Proteomes" id="UP000244174">
    <property type="component" value="Unassembled WGS sequence"/>
</dbReference>
<dbReference type="Gene3D" id="3.30.70.100">
    <property type="match status" value="1"/>
</dbReference>
<dbReference type="InterPro" id="IPR011008">
    <property type="entry name" value="Dimeric_a/b-barrel"/>
</dbReference>
<evidence type="ECO:0000313" key="2">
    <source>
        <dbReference type="EMBL" id="PTX44635.1"/>
    </source>
</evidence>
<comment type="caution">
    <text evidence="2">The sequence shown here is derived from an EMBL/GenBank/DDBJ whole genome shotgun (WGS) entry which is preliminary data.</text>
</comment>
<protein>
    <submittedName>
        <fullName evidence="2">Uncharacterized protein (TIGR02118 family)</fullName>
    </submittedName>
</protein>
<keyword evidence="3" id="KW-1185">Reference proteome</keyword>
<reference evidence="2 3" key="1">
    <citation type="submission" date="2018-04" db="EMBL/GenBank/DDBJ databases">
        <title>Genomic Encyclopedia of Archaeal and Bacterial Type Strains, Phase II (KMG-II): from individual species to whole genera.</title>
        <authorList>
            <person name="Goeker M."/>
        </authorList>
    </citation>
    <scope>NUCLEOTIDE SEQUENCE [LARGE SCALE GENOMIC DNA]</scope>
    <source>
        <strain evidence="2 3">DSM 23082</strain>
    </source>
</reference>
<dbReference type="PANTHER" id="PTHR40260">
    <property type="entry name" value="BLR8190 PROTEIN"/>
    <property type="match status" value="1"/>
</dbReference>
<dbReference type="Pfam" id="PF07110">
    <property type="entry name" value="EthD"/>
    <property type="match status" value="1"/>
</dbReference>
<feature type="domain" description="EthD" evidence="1">
    <location>
        <begin position="22"/>
        <end position="96"/>
    </location>
</feature>
<dbReference type="InterPro" id="IPR009799">
    <property type="entry name" value="EthD_dom"/>
</dbReference>
<dbReference type="GO" id="GO:0016491">
    <property type="term" value="F:oxidoreductase activity"/>
    <property type="evidence" value="ECO:0007669"/>
    <property type="project" value="InterPro"/>
</dbReference>
<evidence type="ECO:0000259" key="1">
    <source>
        <dbReference type="Pfam" id="PF07110"/>
    </source>
</evidence>
<accession>A0A2T6ALD9</accession>
<name>A0A2T6ALD9_9FLAO</name>
<dbReference type="NCBIfam" id="TIGR02118">
    <property type="entry name" value="EthD family reductase"/>
    <property type="match status" value="1"/>
</dbReference>
<dbReference type="PANTHER" id="PTHR40260:SF2">
    <property type="entry name" value="BLR8190 PROTEIN"/>
    <property type="match status" value="1"/>
</dbReference>
<evidence type="ECO:0000313" key="3">
    <source>
        <dbReference type="Proteomes" id="UP000244174"/>
    </source>
</evidence>
<organism evidence="2 3">
    <name type="scientific">Christiangramia gaetbulicola</name>
    <dbReference type="NCBI Taxonomy" id="703340"/>
    <lineage>
        <taxon>Bacteria</taxon>
        <taxon>Pseudomonadati</taxon>
        <taxon>Bacteroidota</taxon>
        <taxon>Flavobacteriia</taxon>
        <taxon>Flavobacteriales</taxon>
        <taxon>Flavobacteriaceae</taxon>
        <taxon>Christiangramia</taxon>
    </lineage>
</organism>